<keyword evidence="6 8" id="KW-0472">Membrane</keyword>
<protein>
    <submittedName>
        <fullName evidence="10">Amino acid permease</fullName>
    </submittedName>
</protein>
<sequence length="516" mass="53711">MSRTPAPAPVEDVAAARGVDNKVDSPLTHGLKQRHLSMIALGGVIGAGLFVGSGAGIAAAGPSIVVAYAISGLLVMLVMRMLGEMSAANPASGSFSVHAERAIGPWAGFTAGWAFWFLLCVAVGLEGIGAAKIMVGWFPDSPEWAWVALFMLVFCGTNLAAVKNFGEFEFWFAALKVGAITVFLAIGALAILGVLPGSDTPAPGAHNLTGLGGFLPNGSEGLIVGLLASVFAYGGLETVTIAAAESERPVEGVAKAVRTAMWRIAIFYIGSMAVIVTLVPWNDKAVVADGPYVATLNHLGIPAAGQIMNVVVLIALLSAMNANVYGASRMACSLVSRRQGPKALGAVFGGVPRVAVLVSSVFGFVCVLLSYWRPNDIFQWLLNMIGALILVVWIFIAVSQLLLRRRTEREAPEKLVVKMWFYPVLTWVALAGMAAVFVLMAREEETRLQLYWSGGLTLFLAVVGFILQTVRTPMAEPGAVAVAAAPGAGPVADAKPAAGEKPDAGPAGDDGAAKDA</sequence>
<comment type="subcellular location">
    <subcellularLocation>
        <location evidence="1">Membrane</location>
        <topology evidence="1">Multi-pass membrane protein</topology>
    </subcellularLocation>
</comment>
<keyword evidence="5 8" id="KW-1133">Transmembrane helix</keyword>
<feature type="transmembrane region" description="Helical" evidence="8">
    <location>
        <begin position="222"/>
        <end position="244"/>
    </location>
</feature>
<feature type="transmembrane region" description="Helical" evidence="8">
    <location>
        <begin position="174"/>
        <end position="195"/>
    </location>
</feature>
<feature type="transmembrane region" description="Helical" evidence="8">
    <location>
        <begin position="36"/>
        <end position="58"/>
    </location>
</feature>
<dbReference type="PANTHER" id="PTHR43495:SF5">
    <property type="entry name" value="GAMMA-AMINOBUTYRIC ACID PERMEASE"/>
    <property type="match status" value="1"/>
</dbReference>
<dbReference type="InterPro" id="IPR004841">
    <property type="entry name" value="AA-permease/SLC12A_dom"/>
</dbReference>
<dbReference type="EMBL" id="JBHXIJ010000124">
    <property type="protein sequence ID" value="MFD5100857.1"/>
    <property type="molecule type" value="Genomic_DNA"/>
</dbReference>
<dbReference type="PANTHER" id="PTHR43495">
    <property type="entry name" value="GABA PERMEASE"/>
    <property type="match status" value="1"/>
</dbReference>
<evidence type="ECO:0000256" key="3">
    <source>
        <dbReference type="ARBA" id="ARBA00022692"/>
    </source>
</evidence>
<organism evidence="10 11">
    <name type="scientific">Streptomyces albidochromogenes</name>
    <dbReference type="NCBI Taxonomy" id="329524"/>
    <lineage>
        <taxon>Bacteria</taxon>
        <taxon>Bacillati</taxon>
        <taxon>Actinomycetota</taxon>
        <taxon>Actinomycetes</taxon>
        <taxon>Kitasatosporales</taxon>
        <taxon>Streptomycetaceae</taxon>
        <taxon>Streptomyces</taxon>
    </lineage>
</organism>
<evidence type="ECO:0000256" key="2">
    <source>
        <dbReference type="ARBA" id="ARBA00022448"/>
    </source>
</evidence>
<keyword evidence="4" id="KW-0029">Amino-acid transport</keyword>
<evidence type="ECO:0000313" key="11">
    <source>
        <dbReference type="Proteomes" id="UP001598448"/>
    </source>
</evidence>
<reference evidence="10 11" key="1">
    <citation type="submission" date="2024-09" db="EMBL/GenBank/DDBJ databases">
        <title>The Natural Products Discovery Center: Release of the First 8490 Sequenced Strains for Exploring Actinobacteria Biosynthetic Diversity.</title>
        <authorList>
            <person name="Kalkreuter E."/>
            <person name="Kautsar S.A."/>
            <person name="Yang D."/>
            <person name="Bader C.D."/>
            <person name="Teijaro C.N."/>
            <person name="Fluegel L."/>
            <person name="Davis C.M."/>
            <person name="Simpson J.R."/>
            <person name="Lauterbach L."/>
            <person name="Steele A.D."/>
            <person name="Gui C."/>
            <person name="Meng S."/>
            <person name="Li G."/>
            <person name="Viehrig K."/>
            <person name="Ye F."/>
            <person name="Su P."/>
            <person name="Kiefer A.F."/>
            <person name="Nichols A."/>
            <person name="Cepeda A.J."/>
            <person name="Yan W."/>
            <person name="Fan B."/>
            <person name="Jiang Y."/>
            <person name="Adhikari A."/>
            <person name="Zheng C.-J."/>
            <person name="Schuster L."/>
            <person name="Cowan T.M."/>
            <person name="Smanski M.J."/>
            <person name="Chevrette M.G."/>
            <person name="De Carvalho L.P.S."/>
            <person name="Shen B."/>
        </authorList>
    </citation>
    <scope>NUCLEOTIDE SEQUENCE [LARGE SCALE GENOMIC DNA]</scope>
    <source>
        <strain evidence="10 11">NPDC058348</strain>
    </source>
</reference>
<keyword evidence="11" id="KW-1185">Reference proteome</keyword>
<comment type="caution">
    <text evidence="10">The sequence shown here is derived from an EMBL/GenBank/DDBJ whole genome shotgun (WGS) entry which is preliminary data.</text>
</comment>
<dbReference type="Pfam" id="PF00324">
    <property type="entry name" value="AA_permease"/>
    <property type="match status" value="1"/>
</dbReference>
<dbReference type="InterPro" id="IPR004840">
    <property type="entry name" value="Amino_acid_permease_CS"/>
</dbReference>
<dbReference type="PROSITE" id="PS00218">
    <property type="entry name" value="AMINO_ACID_PERMEASE_1"/>
    <property type="match status" value="1"/>
</dbReference>
<dbReference type="Proteomes" id="UP001598448">
    <property type="component" value="Unassembled WGS sequence"/>
</dbReference>
<keyword evidence="2" id="KW-0813">Transport</keyword>
<evidence type="ECO:0000256" key="4">
    <source>
        <dbReference type="ARBA" id="ARBA00022970"/>
    </source>
</evidence>
<dbReference type="RefSeq" id="WP_386715309.1">
    <property type="nucleotide sequence ID" value="NZ_JBHXIJ010000124.1"/>
</dbReference>
<keyword evidence="3 8" id="KW-0812">Transmembrane</keyword>
<gene>
    <name evidence="10" type="ORF">ACFWJN_18120</name>
</gene>
<feature type="region of interest" description="Disordered" evidence="7">
    <location>
        <begin position="489"/>
        <end position="516"/>
    </location>
</feature>
<evidence type="ECO:0000256" key="6">
    <source>
        <dbReference type="ARBA" id="ARBA00023136"/>
    </source>
</evidence>
<feature type="transmembrane region" description="Helical" evidence="8">
    <location>
        <begin position="377"/>
        <end position="398"/>
    </location>
</feature>
<feature type="transmembrane region" description="Helical" evidence="8">
    <location>
        <begin position="343"/>
        <end position="371"/>
    </location>
</feature>
<evidence type="ECO:0000256" key="5">
    <source>
        <dbReference type="ARBA" id="ARBA00022989"/>
    </source>
</evidence>
<evidence type="ECO:0000256" key="8">
    <source>
        <dbReference type="SAM" id="Phobius"/>
    </source>
</evidence>
<evidence type="ECO:0000256" key="1">
    <source>
        <dbReference type="ARBA" id="ARBA00004141"/>
    </source>
</evidence>
<name>A0ABW6FQR4_9ACTN</name>
<proteinExistence type="predicted"/>
<feature type="transmembrane region" description="Helical" evidence="8">
    <location>
        <begin position="144"/>
        <end position="162"/>
    </location>
</feature>
<feature type="transmembrane region" description="Helical" evidence="8">
    <location>
        <begin position="103"/>
        <end position="124"/>
    </location>
</feature>
<evidence type="ECO:0000259" key="9">
    <source>
        <dbReference type="Pfam" id="PF00324"/>
    </source>
</evidence>
<dbReference type="Gene3D" id="1.20.1740.10">
    <property type="entry name" value="Amino acid/polyamine transporter I"/>
    <property type="match status" value="1"/>
</dbReference>
<feature type="transmembrane region" description="Helical" evidence="8">
    <location>
        <begin position="448"/>
        <end position="467"/>
    </location>
</feature>
<feature type="domain" description="Amino acid permease/ SLC12A" evidence="9">
    <location>
        <begin position="35"/>
        <end position="446"/>
    </location>
</feature>
<feature type="transmembrane region" description="Helical" evidence="8">
    <location>
        <begin position="264"/>
        <end position="281"/>
    </location>
</feature>
<feature type="transmembrane region" description="Helical" evidence="8">
    <location>
        <begin position="64"/>
        <end position="82"/>
    </location>
</feature>
<evidence type="ECO:0000256" key="7">
    <source>
        <dbReference type="SAM" id="MobiDB-lite"/>
    </source>
</evidence>
<evidence type="ECO:0000313" key="10">
    <source>
        <dbReference type="EMBL" id="MFD5100857.1"/>
    </source>
</evidence>
<accession>A0ABW6FQR4</accession>
<dbReference type="PIRSF" id="PIRSF006060">
    <property type="entry name" value="AA_transporter"/>
    <property type="match status" value="1"/>
</dbReference>
<feature type="transmembrane region" description="Helical" evidence="8">
    <location>
        <begin position="419"/>
        <end position="442"/>
    </location>
</feature>
<feature type="transmembrane region" description="Helical" evidence="8">
    <location>
        <begin position="301"/>
        <end position="322"/>
    </location>
</feature>